<organism evidence="2 3">
    <name type="scientific">Albidovulum sediminicola</name>
    <dbReference type="NCBI Taxonomy" id="2984331"/>
    <lineage>
        <taxon>Bacteria</taxon>
        <taxon>Pseudomonadati</taxon>
        <taxon>Pseudomonadota</taxon>
        <taxon>Alphaproteobacteria</taxon>
        <taxon>Rhodobacterales</taxon>
        <taxon>Paracoccaceae</taxon>
        <taxon>Albidovulum</taxon>
    </lineage>
</organism>
<dbReference type="InterPro" id="IPR051916">
    <property type="entry name" value="GPI-anchor_lipid_remodeler"/>
</dbReference>
<dbReference type="PANTHER" id="PTHR14859">
    <property type="entry name" value="CALCOFLUOR WHITE HYPERSENSITIVE PROTEIN PRECURSOR"/>
    <property type="match status" value="1"/>
</dbReference>
<reference evidence="2 3" key="1">
    <citation type="submission" date="2022-10" db="EMBL/GenBank/DDBJ databases">
        <title>Defluviimonas sp. nov., isolated from ocean surface water.</title>
        <authorList>
            <person name="He W."/>
            <person name="Wang L."/>
            <person name="Zhang D.-F."/>
        </authorList>
    </citation>
    <scope>NUCLEOTIDE SEQUENCE [LARGE SCALE GENOMIC DNA]</scope>
    <source>
        <strain evidence="2 3">WL0075</strain>
    </source>
</reference>
<keyword evidence="3" id="KW-1185">Reference proteome</keyword>
<dbReference type="InterPro" id="IPR005135">
    <property type="entry name" value="Endo/exonuclease/phosphatase"/>
</dbReference>
<protein>
    <submittedName>
        <fullName evidence="2">Endonuclease/exonuclease/phosphatase family protein</fullName>
    </submittedName>
</protein>
<keyword evidence="2" id="KW-0255">Endonuclease</keyword>
<name>A0ABT2Z0J5_9RHOB</name>
<keyword evidence="2" id="KW-0540">Nuclease</keyword>
<dbReference type="Pfam" id="PF03372">
    <property type="entry name" value="Exo_endo_phos"/>
    <property type="match status" value="1"/>
</dbReference>
<evidence type="ECO:0000313" key="2">
    <source>
        <dbReference type="EMBL" id="MCV2864658.1"/>
    </source>
</evidence>
<comment type="caution">
    <text evidence="2">The sequence shown here is derived from an EMBL/GenBank/DDBJ whole genome shotgun (WGS) entry which is preliminary data.</text>
</comment>
<sequence length="233" mass="25550">MKLRLASYNVHKCVGLDRRRKPGRIIDVINETGADIIALQEVDLRLGKRPAALPLSLVEDQTDYHVPDFAPDSPSLGWHGQAILLRHGIDVTEIRRILLPGLEPRGALMADLVRDGLPFRVVGVHLGLLRRYRLMQMAAIRAAISTRKAMPAAILGDFNEWSSRNGVAPFAEAFRVHAPGRSFPAARPIGRLDRIALSDGWHLKDAGVHVSALARVASDHLPVWADVTLSADG</sequence>
<dbReference type="Proteomes" id="UP001652503">
    <property type="component" value="Unassembled WGS sequence"/>
</dbReference>
<dbReference type="SUPFAM" id="SSF56219">
    <property type="entry name" value="DNase I-like"/>
    <property type="match status" value="1"/>
</dbReference>
<gene>
    <name evidence="2" type="ORF">OE647_07895</name>
</gene>
<dbReference type="GO" id="GO:0004519">
    <property type="term" value="F:endonuclease activity"/>
    <property type="evidence" value="ECO:0007669"/>
    <property type="project" value="UniProtKB-KW"/>
</dbReference>
<dbReference type="RefSeq" id="WP_263721172.1">
    <property type="nucleotide sequence ID" value="NZ_JAOWLA010000006.1"/>
</dbReference>
<feature type="domain" description="Endonuclease/exonuclease/phosphatase" evidence="1">
    <location>
        <begin position="6"/>
        <end position="220"/>
    </location>
</feature>
<dbReference type="InterPro" id="IPR036691">
    <property type="entry name" value="Endo/exonu/phosph_ase_sf"/>
</dbReference>
<dbReference type="EMBL" id="JAOWLA010000006">
    <property type="protein sequence ID" value="MCV2864658.1"/>
    <property type="molecule type" value="Genomic_DNA"/>
</dbReference>
<accession>A0ABT2Z0J5</accession>
<keyword evidence="2" id="KW-0378">Hydrolase</keyword>
<dbReference type="PANTHER" id="PTHR14859:SF15">
    <property type="entry name" value="ENDONUCLEASE_EXONUCLEASE_PHOSPHATASE DOMAIN-CONTAINING PROTEIN"/>
    <property type="match status" value="1"/>
</dbReference>
<proteinExistence type="predicted"/>
<dbReference type="Gene3D" id="3.60.10.10">
    <property type="entry name" value="Endonuclease/exonuclease/phosphatase"/>
    <property type="match status" value="1"/>
</dbReference>
<evidence type="ECO:0000313" key="3">
    <source>
        <dbReference type="Proteomes" id="UP001652503"/>
    </source>
</evidence>
<evidence type="ECO:0000259" key="1">
    <source>
        <dbReference type="Pfam" id="PF03372"/>
    </source>
</evidence>